<keyword evidence="1" id="KW-0812">Transmembrane</keyword>
<keyword evidence="1" id="KW-1133">Transmembrane helix</keyword>
<feature type="transmembrane region" description="Helical" evidence="1">
    <location>
        <begin position="66"/>
        <end position="89"/>
    </location>
</feature>
<name>A0A165IZB6_XYLHT</name>
<reference evidence="2 3" key="1">
    <citation type="journal article" date="2016" name="Fungal Biol.">
        <title>The genome of Xylona heveae provides a window into fungal endophytism.</title>
        <authorList>
            <person name="Gazis R."/>
            <person name="Kuo A."/>
            <person name="Riley R."/>
            <person name="LaButti K."/>
            <person name="Lipzen A."/>
            <person name="Lin J."/>
            <person name="Amirebrahimi M."/>
            <person name="Hesse C.N."/>
            <person name="Spatafora J.W."/>
            <person name="Henrissat B."/>
            <person name="Hainaut M."/>
            <person name="Grigoriev I.V."/>
            <person name="Hibbett D.S."/>
        </authorList>
    </citation>
    <scope>NUCLEOTIDE SEQUENCE [LARGE SCALE GENOMIC DNA]</scope>
    <source>
        <strain evidence="2 3">TC161</strain>
    </source>
</reference>
<dbReference type="EMBL" id="KV407455">
    <property type="protein sequence ID" value="KZF25580.1"/>
    <property type="molecule type" value="Genomic_DNA"/>
</dbReference>
<evidence type="ECO:0000313" key="3">
    <source>
        <dbReference type="Proteomes" id="UP000076632"/>
    </source>
</evidence>
<dbReference type="RefSeq" id="XP_018191135.1">
    <property type="nucleotide sequence ID" value="XM_018336863.1"/>
</dbReference>
<keyword evidence="3" id="KW-1185">Reference proteome</keyword>
<dbReference type="AlphaFoldDB" id="A0A165IZB6"/>
<dbReference type="GeneID" id="28902000"/>
<proteinExistence type="predicted"/>
<evidence type="ECO:0000313" key="2">
    <source>
        <dbReference type="EMBL" id="KZF25580.1"/>
    </source>
</evidence>
<dbReference type="InParanoid" id="A0A165IZB6"/>
<gene>
    <name evidence="2" type="ORF">L228DRAFT_79310</name>
</gene>
<keyword evidence="1" id="KW-0472">Membrane</keyword>
<evidence type="ECO:0000256" key="1">
    <source>
        <dbReference type="SAM" id="Phobius"/>
    </source>
</evidence>
<sequence length="90" mass="10001">MPEQDIVNSANCAILPITTYGFRQRQHTRERCLLRALHVQSGLPDAGIVVALILASREQRKCSSDIHVFLFLALGILGIYIFLSSLLVAH</sequence>
<accession>A0A165IZB6</accession>
<protein>
    <submittedName>
        <fullName evidence="2">Uncharacterized protein</fullName>
    </submittedName>
</protein>
<organism evidence="2 3">
    <name type="scientific">Xylona heveae (strain CBS 132557 / TC161)</name>
    <dbReference type="NCBI Taxonomy" id="1328760"/>
    <lineage>
        <taxon>Eukaryota</taxon>
        <taxon>Fungi</taxon>
        <taxon>Dikarya</taxon>
        <taxon>Ascomycota</taxon>
        <taxon>Pezizomycotina</taxon>
        <taxon>Xylonomycetes</taxon>
        <taxon>Xylonales</taxon>
        <taxon>Xylonaceae</taxon>
        <taxon>Xylona</taxon>
    </lineage>
</organism>
<dbReference type="Proteomes" id="UP000076632">
    <property type="component" value="Unassembled WGS sequence"/>
</dbReference>